<gene>
    <name evidence="2" type="ORF">BU26DRAFT_506894</name>
</gene>
<feature type="region of interest" description="Disordered" evidence="1">
    <location>
        <begin position="120"/>
        <end position="185"/>
    </location>
</feature>
<dbReference type="GeneID" id="54580289"/>
<protein>
    <recommendedName>
        <fullName evidence="4">F-box domain-containing protein</fullName>
    </recommendedName>
</protein>
<sequence>MPNHSQVAISRGSFHFGASKRQPSFESLSQNQVPAASYETRKSESHWRTKRIEPGQSPRTCPIRRMPPELILDIADYLPEYADTFCLAATSRLLRSILLSQVAKIPANTKTLQHQEVEGRLMLTGARQKPKKRRHSAPTRNARNSSAHSAASSNPDLPSPRSKCSALHSNASATVRKTDSAFAAT</sequence>
<evidence type="ECO:0008006" key="4">
    <source>
        <dbReference type="Google" id="ProtNLM"/>
    </source>
</evidence>
<feature type="compositionally biased region" description="Low complexity" evidence="1">
    <location>
        <begin position="140"/>
        <end position="154"/>
    </location>
</feature>
<evidence type="ECO:0000256" key="1">
    <source>
        <dbReference type="SAM" id="MobiDB-lite"/>
    </source>
</evidence>
<keyword evidence="3" id="KW-1185">Reference proteome</keyword>
<evidence type="ECO:0000313" key="2">
    <source>
        <dbReference type="EMBL" id="KAF2247706.1"/>
    </source>
</evidence>
<feature type="compositionally biased region" description="Basic residues" evidence="1">
    <location>
        <begin position="128"/>
        <end position="137"/>
    </location>
</feature>
<dbReference type="AlphaFoldDB" id="A0A6A6IBB6"/>
<dbReference type="RefSeq" id="XP_033682710.1">
    <property type="nucleotide sequence ID" value="XM_033826959.1"/>
</dbReference>
<reference evidence="2" key="1">
    <citation type="journal article" date="2020" name="Stud. Mycol.">
        <title>101 Dothideomycetes genomes: a test case for predicting lifestyles and emergence of pathogens.</title>
        <authorList>
            <person name="Haridas S."/>
            <person name="Albert R."/>
            <person name="Binder M."/>
            <person name="Bloem J."/>
            <person name="Labutti K."/>
            <person name="Salamov A."/>
            <person name="Andreopoulos B."/>
            <person name="Baker S."/>
            <person name="Barry K."/>
            <person name="Bills G."/>
            <person name="Bluhm B."/>
            <person name="Cannon C."/>
            <person name="Castanera R."/>
            <person name="Culley D."/>
            <person name="Daum C."/>
            <person name="Ezra D."/>
            <person name="Gonzalez J."/>
            <person name="Henrissat B."/>
            <person name="Kuo A."/>
            <person name="Liang C."/>
            <person name="Lipzen A."/>
            <person name="Lutzoni F."/>
            <person name="Magnuson J."/>
            <person name="Mondo S."/>
            <person name="Nolan M."/>
            <person name="Ohm R."/>
            <person name="Pangilinan J."/>
            <person name="Park H.-J."/>
            <person name="Ramirez L."/>
            <person name="Alfaro M."/>
            <person name="Sun H."/>
            <person name="Tritt A."/>
            <person name="Yoshinaga Y."/>
            <person name="Zwiers L.-H."/>
            <person name="Turgeon B."/>
            <person name="Goodwin S."/>
            <person name="Spatafora J."/>
            <person name="Crous P."/>
            <person name="Grigoriev I."/>
        </authorList>
    </citation>
    <scope>NUCLEOTIDE SEQUENCE</scope>
    <source>
        <strain evidence="2">CBS 122368</strain>
    </source>
</reference>
<proteinExistence type="predicted"/>
<feature type="region of interest" description="Disordered" evidence="1">
    <location>
        <begin position="21"/>
        <end position="63"/>
    </location>
</feature>
<feature type="compositionally biased region" description="Polar residues" evidence="1">
    <location>
        <begin position="21"/>
        <end position="34"/>
    </location>
</feature>
<name>A0A6A6IBB6_9PLEO</name>
<feature type="compositionally biased region" description="Basic and acidic residues" evidence="1">
    <location>
        <begin position="39"/>
        <end position="53"/>
    </location>
</feature>
<evidence type="ECO:0000313" key="3">
    <source>
        <dbReference type="Proteomes" id="UP000800094"/>
    </source>
</evidence>
<organism evidence="2 3">
    <name type="scientific">Trematosphaeria pertusa</name>
    <dbReference type="NCBI Taxonomy" id="390896"/>
    <lineage>
        <taxon>Eukaryota</taxon>
        <taxon>Fungi</taxon>
        <taxon>Dikarya</taxon>
        <taxon>Ascomycota</taxon>
        <taxon>Pezizomycotina</taxon>
        <taxon>Dothideomycetes</taxon>
        <taxon>Pleosporomycetidae</taxon>
        <taxon>Pleosporales</taxon>
        <taxon>Massarineae</taxon>
        <taxon>Trematosphaeriaceae</taxon>
        <taxon>Trematosphaeria</taxon>
    </lineage>
</organism>
<dbReference type="EMBL" id="ML987197">
    <property type="protein sequence ID" value="KAF2247706.1"/>
    <property type="molecule type" value="Genomic_DNA"/>
</dbReference>
<dbReference type="Proteomes" id="UP000800094">
    <property type="component" value="Unassembled WGS sequence"/>
</dbReference>
<accession>A0A6A6IBB6</accession>